<accession>A0A420I779</accession>
<evidence type="ECO:0000256" key="7">
    <source>
        <dbReference type="ARBA" id="ARBA00023136"/>
    </source>
</evidence>
<evidence type="ECO:0000256" key="6">
    <source>
        <dbReference type="ARBA" id="ARBA00022989"/>
    </source>
</evidence>
<comment type="caution">
    <text evidence="9">The sequence shown here is derived from an EMBL/GenBank/DDBJ whole genome shotgun (WGS) entry which is preliminary data.</text>
</comment>
<feature type="transmembrane region" description="Helical" evidence="8">
    <location>
        <begin position="45"/>
        <end position="67"/>
    </location>
</feature>
<keyword evidence="7 8" id="KW-0472">Membrane</keyword>
<evidence type="ECO:0000256" key="4">
    <source>
        <dbReference type="ARBA" id="ARBA00022692"/>
    </source>
</evidence>
<keyword evidence="6 8" id="KW-1133">Transmembrane helix</keyword>
<dbReference type="GO" id="GO:0006506">
    <property type="term" value="P:GPI anchor biosynthetic process"/>
    <property type="evidence" value="ECO:0007669"/>
    <property type="project" value="UniProtKB-UniPathway"/>
</dbReference>
<evidence type="ECO:0000256" key="5">
    <source>
        <dbReference type="ARBA" id="ARBA00022824"/>
    </source>
</evidence>
<evidence type="ECO:0000313" key="9">
    <source>
        <dbReference type="EMBL" id="RKF65577.1"/>
    </source>
</evidence>
<organism evidence="9 10">
    <name type="scientific">Golovinomyces cichoracearum</name>
    <dbReference type="NCBI Taxonomy" id="62708"/>
    <lineage>
        <taxon>Eukaryota</taxon>
        <taxon>Fungi</taxon>
        <taxon>Dikarya</taxon>
        <taxon>Ascomycota</taxon>
        <taxon>Pezizomycotina</taxon>
        <taxon>Leotiomycetes</taxon>
        <taxon>Erysiphales</taxon>
        <taxon>Erysiphaceae</taxon>
        <taxon>Golovinomyces</taxon>
    </lineage>
</organism>
<dbReference type="UniPathway" id="UPA00196"/>
<dbReference type="OrthoDB" id="17366at2759"/>
<feature type="transmembrane region" description="Helical" evidence="8">
    <location>
        <begin position="189"/>
        <end position="210"/>
    </location>
</feature>
<keyword evidence="5" id="KW-0256">Endoplasmic reticulum</keyword>
<protein>
    <submittedName>
        <fullName evidence="9">Glycosylphosphatidylinositol anchor biosynthesis protein 11</fullName>
    </submittedName>
</protein>
<dbReference type="AlphaFoldDB" id="A0A420I779"/>
<evidence type="ECO:0000256" key="2">
    <source>
        <dbReference type="ARBA" id="ARBA00004687"/>
    </source>
</evidence>
<dbReference type="InterPro" id="IPR009580">
    <property type="entry name" value="GPI_biosynthesis_protein_Pig-F"/>
</dbReference>
<keyword evidence="4 8" id="KW-0812">Transmembrane</keyword>
<name>A0A420I779_9PEZI</name>
<dbReference type="EMBL" id="MCBR01011913">
    <property type="protein sequence ID" value="RKF65577.1"/>
    <property type="molecule type" value="Genomic_DNA"/>
</dbReference>
<feature type="transmembrane region" description="Helical" evidence="8">
    <location>
        <begin position="158"/>
        <end position="177"/>
    </location>
</feature>
<proteinExistence type="predicted"/>
<feature type="transmembrane region" description="Helical" evidence="8">
    <location>
        <begin position="120"/>
        <end position="138"/>
    </location>
</feature>
<dbReference type="Pfam" id="PF06699">
    <property type="entry name" value="PIG-F"/>
    <property type="match status" value="1"/>
</dbReference>
<keyword evidence="3" id="KW-0337">GPI-anchor biosynthesis</keyword>
<feature type="transmembrane region" description="Helical" evidence="8">
    <location>
        <begin position="87"/>
        <end position="108"/>
    </location>
</feature>
<gene>
    <name evidence="9" type="ORF">GcC1_119003</name>
</gene>
<comment type="subcellular location">
    <subcellularLocation>
        <location evidence="1">Endoplasmic reticulum membrane</location>
        <topology evidence="1">Multi-pass membrane protein</topology>
    </subcellularLocation>
</comment>
<evidence type="ECO:0000313" key="10">
    <source>
        <dbReference type="Proteomes" id="UP000285405"/>
    </source>
</evidence>
<evidence type="ECO:0000256" key="8">
    <source>
        <dbReference type="SAM" id="Phobius"/>
    </source>
</evidence>
<evidence type="ECO:0000256" key="3">
    <source>
        <dbReference type="ARBA" id="ARBA00022502"/>
    </source>
</evidence>
<sequence>MEISPDTLVRISSLTHPTLLLSAFYAKFPSLVSDPTRALLEFLPLLTIIQIIYAVVCLPCVESGPLIKAKAGVKKGPVKHGERIKIVFLALILAGFAVPFLVVVQILFGAPLTTHLPHTILSSTHLSLLSLFPLIYVYGINTAKWKEIISIRCPIDEVFGGTLGTFVGGWLGAIPIPLDWDRDWQKWPITIITGMYMGYIIGILLGRWILKGKKVEFD</sequence>
<dbReference type="Proteomes" id="UP000285405">
    <property type="component" value="Unassembled WGS sequence"/>
</dbReference>
<evidence type="ECO:0000256" key="1">
    <source>
        <dbReference type="ARBA" id="ARBA00004477"/>
    </source>
</evidence>
<dbReference type="GO" id="GO:0005789">
    <property type="term" value="C:endoplasmic reticulum membrane"/>
    <property type="evidence" value="ECO:0007669"/>
    <property type="project" value="UniProtKB-SubCell"/>
</dbReference>
<comment type="pathway">
    <text evidence="2">Glycolipid biosynthesis; glycosylphosphatidylinositol-anchor biosynthesis.</text>
</comment>
<reference evidence="9 10" key="1">
    <citation type="journal article" date="2018" name="BMC Genomics">
        <title>Comparative genome analyses reveal sequence features reflecting distinct modes of host-adaptation between dicot and monocot powdery mildew.</title>
        <authorList>
            <person name="Wu Y."/>
            <person name="Ma X."/>
            <person name="Pan Z."/>
            <person name="Kale S.D."/>
            <person name="Song Y."/>
            <person name="King H."/>
            <person name="Zhang Q."/>
            <person name="Presley C."/>
            <person name="Deng X."/>
            <person name="Wei C.I."/>
            <person name="Xiao S."/>
        </authorList>
    </citation>
    <scope>NUCLEOTIDE SEQUENCE [LARGE SCALE GENOMIC DNA]</scope>
    <source>
        <strain evidence="9">UCSC1</strain>
    </source>
</reference>